<dbReference type="EMBL" id="BARU01046678">
    <property type="protein sequence ID" value="GAH92469.1"/>
    <property type="molecule type" value="Genomic_DNA"/>
</dbReference>
<dbReference type="InterPro" id="IPR046342">
    <property type="entry name" value="CBS_dom_sf"/>
</dbReference>
<gene>
    <name evidence="1" type="ORF">S03H2_70296</name>
</gene>
<sequence>PLWQRSEYNVGYLMRKLSEFQFINDDLSGKEVLKKLNNLKKDPLLLIVEEKDSKELIGFVGKSDLLSSLEFWSLQMNNKQN</sequence>
<organism evidence="1">
    <name type="scientific">marine sediment metagenome</name>
    <dbReference type="NCBI Taxonomy" id="412755"/>
    <lineage>
        <taxon>unclassified sequences</taxon>
        <taxon>metagenomes</taxon>
        <taxon>ecological metagenomes</taxon>
    </lineage>
</organism>
<name>X1KQR2_9ZZZZ</name>
<feature type="non-terminal residue" evidence="1">
    <location>
        <position position="1"/>
    </location>
</feature>
<comment type="caution">
    <text evidence="1">The sequence shown here is derived from an EMBL/GenBank/DDBJ whole genome shotgun (WGS) entry which is preliminary data.</text>
</comment>
<dbReference type="AlphaFoldDB" id="X1KQR2"/>
<protein>
    <recommendedName>
        <fullName evidence="2">CBS domain-containing protein</fullName>
    </recommendedName>
</protein>
<dbReference type="SUPFAM" id="SSF54631">
    <property type="entry name" value="CBS-domain pair"/>
    <property type="match status" value="1"/>
</dbReference>
<proteinExistence type="predicted"/>
<evidence type="ECO:0008006" key="2">
    <source>
        <dbReference type="Google" id="ProtNLM"/>
    </source>
</evidence>
<evidence type="ECO:0000313" key="1">
    <source>
        <dbReference type="EMBL" id="GAH92469.1"/>
    </source>
</evidence>
<reference evidence="1" key="1">
    <citation type="journal article" date="2014" name="Front. Microbiol.">
        <title>High frequency of phylogenetically diverse reductive dehalogenase-homologous genes in deep subseafloor sedimentary metagenomes.</title>
        <authorList>
            <person name="Kawai M."/>
            <person name="Futagami T."/>
            <person name="Toyoda A."/>
            <person name="Takaki Y."/>
            <person name="Nishi S."/>
            <person name="Hori S."/>
            <person name="Arai W."/>
            <person name="Tsubouchi T."/>
            <person name="Morono Y."/>
            <person name="Uchiyama I."/>
            <person name="Ito T."/>
            <person name="Fujiyama A."/>
            <person name="Inagaki F."/>
            <person name="Takami H."/>
        </authorList>
    </citation>
    <scope>NUCLEOTIDE SEQUENCE</scope>
    <source>
        <strain evidence="1">Expedition CK06-06</strain>
    </source>
</reference>
<accession>X1KQR2</accession>